<dbReference type="EMBL" id="SPDV01000017">
    <property type="protein sequence ID" value="TFI58352.1"/>
    <property type="molecule type" value="Genomic_DNA"/>
</dbReference>
<protein>
    <submittedName>
        <fullName evidence="1">Protein ImuA</fullName>
    </submittedName>
</protein>
<dbReference type="PIRSF" id="PIRSF034285">
    <property type="entry name" value="UCP034285"/>
    <property type="match status" value="1"/>
</dbReference>
<name>A0A4Y8ZST5_9SPHN</name>
<reference evidence="1 2" key="1">
    <citation type="submission" date="2019-03" db="EMBL/GenBank/DDBJ databases">
        <title>Genome sequence of Sphingomonas sp. 17J27-24.</title>
        <authorList>
            <person name="Kim M."/>
            <person name="Maeng S."/>
            <person name="Sathiyaraj S."/>
        </authorList>
    </citation>
    <scope>NUCLEOTIDE SEQUENCE [LARGE SCALE GENOMIC DNA]</scope>
    <source>
        <strain evidence="1 2">17J27-24</strain>
    </source>
</reference>
<keyword evidence="2" id="KW-1185">Reference proteome</keyword>
<proteinExistence type="predicted"/>
<dbReference type="InterPro" id="IPR027417">
    <property type="entry name" value="P-loop_NTPase"/>
</dbReference>
<evidence type="ECO:0000313" key="1">
    <source>
        <dbReference type="EMBL" id="TFI58352.1"/>
    </source>
</evidence>
<comment type="caution">
    <text evidence="1">The sequence shown here is derived from an EMBL/GenBank/DDBJ whole genome shotgun (WGS) entry which is preliminary data.</text>
</comment>
<evidence type="ECO:0000313" key="2">
    <source>
        <dbReference type="Proteomes" id="UP000298213"/>
    </source>
</evidence>
<dbReference type="AlphaFoldDB" id="A0A4Y8ZST5"/>
<sequence length="255" mass="26682">MPPPGSAAASERLEALRAEVRAIESTGAAAARECLPFGLESIDRRLAGGGLACAALHEAAPDRPGLSDDAAATLFLASVAARRTGGASATVLWAVARRDLFAPGLARAGLAPEHVLYAECGRDEDVLAVMEEGLRHGGLAAVVGEVRRVPMAATRRLQLAAEEGGTMALMLKRWRKSDEDPLAAPSAAVTRWRIGCAPSAPLPVAGIGRSRWRLVLARQRGGEPHHWIMEGPDAQGRLALPADAEHRSTPARAAA</sequence>
<dbReference type="InterPro" id="IPR017026">
    <property type="entry name" value="ImuA"/>
</dbReference>
<dbReference type="Proteomes" id="UP000298213">
    <property type="component" value="Unassembled WGS sequence"/>
</dbReference>
<dbReference type="SUPFAM" id="SSF52540">
    <property type="entry name" value="P-loop containing nucleoside triphosphate hydrolases"/>
    <property type="match status" value="1"/>
</dbReference>
<dbReference type="OrthoDB" id="7202530at2"/>
<dbReference type="Gene3D" id="3.40.50.300">
    <property type="entry name" value="P-loop containing nucleotide triphosphate hydrolases"/>
    <property type="match status" value="1"/>
</dbReference>
<organism evidence="1 2">
    <name type="scientific">Sphingomonas parva</name>
    <dbReference type="NCBI Taxonomy" id="2555898"/>
    <lineage>
        <taxon>Bacteria</taxon>
        <taxon>Pseudomonadati</taxon>
        <taxon>Pseudomonadota</taxon>
        <taxon>Alphaproteobacteria</taxon>
        <taxon>Sphingomonadales</taxon>
        <taxon>Sphingomonadaceae</taxon>
        <taxon>Sphingomonas</taxon>
    </lineage>
</organism>
<gene>
    <name evidence="1" type="ORF">E2493_10215</name>
</gene>
<accession>A0A4Y8ZST5</accession>